<dbReference type="GO" id="GO:0009725">
    <property type="term" value="P:response to hormone"/>
    <property type="evidence" value="ECO:0007669"/>
    <property type="project" value="UniProtKB-ARBA"/>
</dbReference>
<keyword evidence="6" id="KW-0217">Developmental protein</keyword>
<evidence type="ECO:0000256" key="13">
    <source>
        <dbReference type="SAM" id="Phobius"/>
    </source>
</evidence>
<dbReference type="PANTHER" id="PTHR36023">
    <property type="entry name" value="ARGOS-LIKE PROTEIN"/>
    <property type="match status" value="1"/>
</dbReference>
<evidence type="ECO:0000256" key="8">
    <source>
        <dbReference type="ARBA" id="ARBA00022692"/>
    </source>
</evidence>
<dbReference type="GO" id="GO:0005783">
    <property type="term" value="C:endoplasmic reticulum"/>
    <property type="evidence" value="ECO:0007669"/>
    <property type="project" value="UniProtKB-SubCell"/>
</dbReference>
<dbReference type="GO" id="GO:0005634">
    <property type="term" value="C:nucleus"/>
    <property type="evidence" value="ECO:0007669"/>
    <property type="project" value="UniProtKB-SubCell"/>
</dbReference>
<evidence type="ECO:0000256" key="3">
    <source>
        <dbReference type="ARBA" id="ARBA00004240"/>
    </source>
</evidence>
<keyword evidence="11 13" id="KW-0472">Membrane</keyword>
<keyword evidence="8 13" id="KW-0812">Transmembrane</keyword>
<keyword evidence="10 13" id="KW-1133">Transmembrane helix</keyword>
<keyword evidence="9" id="KW-0256">Endoplasmic reticulum</keyword>
<evidence type="ECO:0000256" key="5">
    <source>
        <dbReference type="ARBA" id="ARBA00006891"/>
    </source>
</evidence>
<protein>
    <submittedName>
        <fullName evidence="14">Uncharacterized protein</fullName>
    </submittedName>
</protein>
<dbReference type="GO" id="GO:0046622">
    <property type="term" value="P:positive regulation of organ growth"/>
    <property type="evidence" value="ECO:0007669"/>
    <property type="project" value="InterPro"/>
</dbReference>
<reference evidence="14" key="1">
    <citation type="submission" date="2021-01" db="UniProtKB">
        <authorList>
            <consortium name="EnsemblPlants"/>
        </authorList>
    </citation>
    <scope>IDENTIFICATION</scope>
</reference>
<keyword evidence="15" id="KW-1185">Reference proteome</keyword>
<evidence type="ECO:0000256" key="12">
    <source>
        <dbReference type="ARBA" id="ARBA00023242"/>
    </source>
</evidence>
<dbReference type="Proteomes" id="UP000594263">
    <property type="component" value="Unplaced"/>
</dbReference>
<comment type="similarity">
    <text evidence="5">Belongs to the plant organ size related (OSR) protein family.</text>
</comment>
<evidence type="ECO:0000256" key="10">
    <source>
        <dbReference type="ARBA" id="ARBA00022989"/>
    </source>
</evidence>
<evidence type="ECO:0000256" key="6">
    <source>
        <dbReference type="ARBA" id="ARBA00022473"/>
    </source>
</evidence>
<dbReference type="AlphaFoldDB" id="A0A7N0V6U9"/>
<comment type="subcellular location">
    <subcellularLocation>
        <location evidence="4">Cytoplasm</location>
    </subcellularLocation>
    <subcellularLocation>
        <location evidence="3">Endoplasmic reticulum</location>
    </subcellularLocation>
    <subcellularLocation>
        <location evidence="2">Membrane</location>
        <topology evidence="2">Multi-pass membrane protein</topology>
    </subcellularLocation>
    <subcellularLocation>
        <location evidence="1">Nucleus</location>
    </subcellularLocation>
</comment>
<evidence type="ECO:0000313" key="14">
    <source>
        <dbReference type="EnsemblPlants" id="Kaladp0210s0003.1.v1.1.CDS.1"/>
    </source>
</evidence>
<dbReference type="EnsemblPlants" id="Kaladp0210s0003.1.v1.1">
    <property type="protein sequence ID" value="Kaladp0210s0003.1.v1.1.CDS.1"/>
    <property type="gene ID" value="Kaladp0210s0003.v1.1"/>
</dbReference>
<evidence type="ECO:0000256" key="11">
    <source>
        <dbReference type="ARBA" id="ARBA00023136"/>
    </source>
</evidence>
<evidence type="ECO:0000256" key="1">
    <source>
        <dbReference type="ARBA" id="ARBA00004123"/>
    </source>
</evidence>
<proteinExistence type="inferred from homology"/>
<dbReference type="Gramene" id="Kaladp0210s0003.1.v1.1">
    <property type="protein sequence ID" value="Kaladp0210s0003.1.v1.1.CDS.1"/>
    <property type="gene ID" value="Kaladp0210s0003.v1.1"/>
</dbReference>
<evidence type="ECO:0000256" key="2">
    <source>
        <dbReference type="ARBA" id="ARBA00004141"/>
    </source>
</evidence>
<evidence type="ECO:0000313" key="15">
    <source>
        <dbReference type="Proteomes" id="UP000594263"/>
    </source>
</evidence>
<accession>A0A7N0V6U9</accession>
<organism evidence="14 15">
    <name type="scientific">Kalanchoe fedtschenkoi</name>
    <name type="common">Lavender scallops</name>
    <name type="synonym">South American air plant</name>
    <dbReference type="NCBI Taxonomy" id="63787"/>
    <lineage>
        <taxon>Eukaryota</taxon>
        <taxon>Viridiplantae</taxon>
        <taxon>Streptophyta</taxon>
        <taxon>Embryophyta</taxon>
        <taxon>Tracheophyta</taxon>
        <taxon>Spermatophyta</taxon>
        <taxon>Magnoliopsida</taxon>
        <taxon>eudicotyledons</taxon>
        <taxon>Gunneridae</taxon>
        <taxon>Pentapetalae</taxon>
        <taxon>Saxifragales</taxon>
        <taxon>Crassulaceae</taxon>
        <taxon>Kalanchoe</taxon>
    </lineage>
</organism>
<feature type="transmembrane region" description="Helical" evidence="13">
    <location>
        <begin position="44"/>
        <end position="66"/>
    </location>
</feature>
<name>A0A7N0V6U9_KALFE</name>
<evidence type="ECO:0000256" key="9">
    <source>
        <dbReference type="ARBA" id="ARBA00022824"/>
    </source>
</evidence>
<feature type="transmembrane region" description="Helical" evidence="13">
    <location>
        <begin position="72"/>
        <end position="93"/>
    </location>
</feature>
<sequence>MTVYPSRSCGFMDTDTVAADGRKRILGKSLYQGNIVRFIPATYYSYEAVLLLFCLTMSLLILPLILPPLPPPPFLLLLLPIAILGVLVFLALAPSKASEITYAHV</sequence>
<dbReference type="InterPro" id="IPR037468">
    <property type="entry name" value="ARGOS/ARL/OSR1"/>
</dbReference>
<keyword evidence="12" id="KW-0539">Nucleus</keyword>
<keyword evidence="7" id="KW-0963">Cytoplasm</keyword>
<dbReference type="GO" id="GO:0016020">
    <property type="term" value="C:membrane"/>
    <property type="evidence" value="ECO:0007669"/>
    <property type="project" value="UniProtKB-SubCell"/>
</dbReference>
<dbReference type="OMA" id="EITYAHV"/>
<evidence type="ECO:0000256" key="7">
    <source>
        <dbReference type="ARBA" id="ARBA00022490"/>
    </source>
</evidence>
<dbReference type="PANTHER" id="PTHR36023:SF3">
    <property type="entry name" value="ARGOS-LIKE PROTEIN"/>
    <property type="match status" value="1"/>
</dbReference>
<evidence type="ECO:0000256" key="4">
    <source>
        <dbReference type="ARBA" id="ARBA00004496"/>
    </source>
</evidence>